<sequence length="160" mass="17000">MTGRAQVDDSTADGLDDTGVAAILTRTRRIALVGASAKPERASNAVMRFLLDQGYDVVPVNPGLAGQTIHGRTVVATIEQAVPLDMVDIFRATDQVAPVVDEAIRLGARTIWMQLGIVDPASAARACAAGLSMVMDRCPKIEWPRLRPGRLRAVPGDTSP</sequence>
<dbReference type="InterPro" id="IPR036291">
    <property type="entry name" value="NAD(P)-bd_dom_sf"/>
</dbReference>
<dbReference type="AlphaFoldDB" id="A0A6M8HNX0"/>
<dbReference type="RefSeq" id="WP_171835059.1">
    <property type="nucleotide sequence ID" value="NZ_CP053708.1"/>
</dbReference>
<dbReference type="InterPro" id="IPR003781">
    <property type="entry name" value="CoA-bd"/>
</dbReference>
<evidence type="ECO:0000259" key="1">
    <source>
        <dbReference type="SMART" id="SM00881"/>
    </source>
</evidence>
<dbReference type="Gene3D" id="3.40.50.720">
    <property type="entry name" value="NAD(P)-binding Rossmann-like Domain"/>
    <property type="match status" value="1"/>
</dbReference>
<feature type="domain" description="CoA-binding" evidence="1">
    <location>
        <begin position="23"/>
        <end position="117"/>
    </location>
</feature>
<dbReference type="Pfam" id="PF13380">
    <property type="entry name" value="CoA_binding_2"/>
    <property type="match status" value="1"/>
</dbReference>
<dbReference type="EMBL" id="CP053708">
    <property type="protein sequence ID" value="QKE89971.1"/>
    <property type="molecule type" value="Genomic_DNA"/>
</dbReference>
<evidence type="ECO:0000313" key="3">
    <source>
        <dbReference type="Proteomes" id="UP000500767"/>
    </source>
</evidence>
<dbReference type="SUPFAM" id="SSF51735">
    <property type="entry name" value="NAD(P)-binding Rossmann-fold domains"/>
    <property type="match status" value="1"/>
</dbReference>
<protein>
    <submittedName>
        <fullName evidence="2">CoA-binding protein</fullName>
    </submittedName>
</protein>
<evidence type="ECO:0000313" key="2">
    <source>
        <dbReference type="EMBL" id="QKE89971.1"/>
    </source>
</evidence>
<name>A0A6M8HNX0_9PROT</name>
<keyword evidence="3" id="KW-1185">Reference proteome</keyword>
<reference evidence="2 3" key="1">
    <citation type="journal article" date="2014" name="World J. Microbiol. Biotechnol.">
        <title>Biodiversity and physiological characteristics of Antarctic and Arctic lichens-associated bacteria.</title>
        <authorList>
            <person name="Lee Y.M."/>
            <person name="Kim E.H."/>
            <person name="Lee H.K."/>
            <person name="Hong S.G."/>
        </authorList>
    </citation>
    <scope>NUCLEOTIDE SEQUENCE [LARGE SCALE GENOMIC DNA]</scope>
    <source>
        <strain evidence="2 3">PAMC 26569</strain>
    </source>
</reference>
<dbReference type="KEGG" id="lck:HN018_07850"/>
<proteinExistence type="predicted"/>
<organism evidence="2 3">
    <name type="scientific">Lichenicola cladoniae</name>
    <dbReference type="NCBI Taxonomy" id="1484109"/>
    <lineage>
        <taxon>Bacteria</taxon>
        <taxon>Pseudomonadati</taxon>
        <taxon>Pseudomonadota</taxon>
        <taxon>Alphaproteobacteria</taxon>
        <taxon>Acetobacterales</taxon>
        <taxon>Acetobacteraceae</taxon>
        <taxon>Lichenicola</taxon>
    </lineage>
</organism>
<dbReference type="SMART" id="SM00881">
    <property type="entry name" value="CoA_binding"/>
    <property type="match status" value="1"/>
</dbReference>
<accession>A0A6M8HNX0</accession>
<dbReference type="PANTHER" id="PTHR33303:SF2">
    <property type="entry name" value="COA-BINDING DOMAIN-CONTAINING PROTEIN"/>
    <property type="match status" value="1"/>
</dbReference>
<dbReference type="PANTHER" id="PTHR33303">
    <property type="entry name" value="CYTOPLASMIC PROTEIN-RELATED"/>
    <property type="match status" value="1"/>
</dbReference>
<dbReference type="Proteomes" id="UP000500767">
    <property type="component" value="Chromosome"/>
</dbReference>
<gene>
    <name evidence="2" type="ORF">HN018_07850</name>
</gene>